<dbReference type="GO" id="GO:0003723">
    <property type="term" value="F:RNA binding"/>
    <property type="evidence" value="ECO:0007669"/>
    <property type="project" value="UniProtKB-UniRule"/>
</dbReference>
<evidence type="ECO:0000256" key="1">
    <source>
        <dbReference type="ARBA" id="ARBA00022884"/>
    </source>
</evidence>
<dbReference type="SMART" id="SM00360">
    <property type="entry name" value="RRM"/>
    <property type="match status" value="4"/>
</dbReference>
<dbReference type="Gene3D" id="3.30.70.330">
    <property type="match status" value="3"/>
</dbReference>
<evidence type="ECO:0000256" key="2">
    <source>
        <dbReference type="PROSITE-ProRule" id="PRU00176"/>
    </source>
</evidence>
<dbReference type="InterPro" id="IPR012677">
    <property type="entry name" value="Nucleotide-bd_a/b_plait_sf"/>
</dbReference>
<organism evidence="4 5">
    <name type="scientific">Leptosia nina</name>
    <dbReference type="NCBI Taxonomy" id="320188"/>
    <lineage>
        <taxon>Eukaryota</taxon>
        <taxon>Metazoa</taxon>
        <taxon>Ecdysozoa</taxon>
        <taxon>Arthropoda</taxon>
        <taxon>Hexapoda</taxon>
        <taxon>Insecta</taxon>
        <taxon>Pterygota</taxon>
        <taxon>Neoptera</taxon>
        <taxon>Endopterygota</taxon>
        <taxon>Lepidoptera</taxon>
        <taxon>Glossata</taxon>
        <taxon>Ditrysia</taxon>
        <taxon>Papilionoidea</taxon>
        <taxon>Pieridae</taxon>
        <taxon>Pierinae</taxon>
        <taxon>Leptosia</taxon>
    </lineage>
</organism>
<gene>
    <name evidence="4" type="ORF">LNINA_LOCUS7524</name>
</gene>
<dbReference type="InterPro" id="IPR052462">
    <property type="entry name" value="SLIRP/GR-RBP-like"/>
</dbReference>
<evidence type="ECO:0000313" key="4">
    <source>
        <dbReference type="EMBL" id="CAK1548104.1"/>
    </source>
</evidence>
<dbReference type="Pfam" id="PF00076">
    <property type="entry name" value="RRM_1"/>
    <property type="match status" value="3"/>
</dbReference>
<comment type="caution">
    <text evidence="4">The sequence shown here is derived from an EMBL/GenBank/DDBJ whole genome shotgun (WGS) entry which is preliminary data.</text>
</comment>
<sequence>MSNYRRDDRGNEDHPVYSRLFVCCDRNIKEPQLRKAFEPFGTVEEVRIPIDHNSGEPKGIAFIKFAKTSEAAFALEALHGQSIEGSIRKLRILVATNRCHYQDDNDAEKYRRLFINVSKDMTENYLSEYFKQYGYIEDVLIQRDRDTGVPRGFAYVKFRLFSEAARAFEECDRRYRAIFASPKFSRKPETTFESNINTLASCNSIVTMMNVRPRGFTKLHFMCSPYLLEMHASRLFNIIPGMIYFKFVFDIVRNFSKGYVEYSNPICAQYALETLNEFEYPPGQRIFVKPANHNFDNREETSFNIPNAVDKLKNAINVAKTSDTPDLAKLAEAVAEASKIIKMATAGVADNNIPDANDLNYCSAKLPPRQPLADIDALVGKRLFLICKPQPPPLTVLRDIFCRFGNLISVYTLPNKTVGYARYTTVESADNAMKTLHGAEICGVRIKVVEAEDEVPSKRTRFE</sequence>
<evidence type="ECO:0000259" key="3">
    <source>
        <dbReference type="PROSITE" id="PS50102"/>
    </source>
</evidence>
<dbReference type="InterPro" id="IPR000504">
    <property type="entry name" value="RRM_dom"/>
</dbReference>
<reference evidence="4 5" key="1">
    <citation type="submission" date="2023-11" db="EMBL/GenBank/DDBJ databases">
        <authorList>
            <person name="Okamura Y."/>
        </authorList>
    </citation>
    <scope>NUCLEOTIDE SEQUENCE [LARGE SCALE GENOMIC DNA]</scope>
</reference>
<feature type="domain" description="RRM" evidence="3">
    <location>
        <begin position="111"/>
        <end position="185"/>
    </location>
</feature>
<feature type="domain" description="RRM" evidence="3">
    <location>
        <begin position="18"/>
        <end position="97"/>
    </location>
</feature>
<dbReference type="PROSITE" id="PS50102">
    <property type="entry name" value="RRM"/>
    <property type="match status" value="3"/>
</dbReference>
<protein>
    <recommendedName>
        <fullName evidence="3">RRM domain-containing protein</fullName>
    </recommendedName>
</protein>
<keyword evidence="5" id="KW-1185">Reference proteome</keyword>
<dbReference type="PANTHER" id="PTHR48027">
    <property type="entry name" value="HETEROGENEOUS NUCLEAR RIBONUCLEOPROTEIN 87F-RELATED"/>
    <property type="match status" value="1"/>
</dbReference>
<proteinExistence type="predicted"/>
<accession>A0AAV1JI32</accession>
<dbReference type="EMBL" id="CAVLEF010000010">
    <property type="protein sequence ID" value="CAK1548104.1"/>
    <property type="molecule type" value="Genomic_DNA"/>
</dbReference>
<dbReference type="InterPro" id="IPR035979">
    <property type="entry name" value="RBD_domain_sf"/>
</dbReference>
<dbReference type="AlphaFoldDB" id="A0AAV1JI32"/>
<name>A0AAV1JI32_9NEOP</name>
<dbReference type="SUPFAM" id="SSF54928">
    <property type="entry name" value="RNA-binding domain, RBD"/>
    <property type="match status" value="3"/>
</dbReference>
<keyword evidence="1 2" id="KW-0694">RNA-binding</keyword>
<evidence type="ECO:0000313" key="5">
    <source>
        <dbReference type="Proteomes" id="UP001497472"/>
    </source>
</evidence>
<dbReference type="Proteomes" id="UP001497472">
    <property type="component" value="Unassembled WGS sequence"/>
</dbReference>
<feature type="domain" description="RRM" evidence="3">
    <location>
        <begin position="381"/>
        <end position="453"/>
    </location>
</feature>